<accession>A0A1D7W3H4</accession>
<dbReference type="eggNOG" id="ENOG5033BE5">
    <property type="taxonomic scope" value="Bacteria"/>
</dbReference>
<reference evidence="23 24" key="8">
    <citation type="submission" date="2019-01" db="EMBL/GenBank/DDBJ databases">
        <title>Comparative genomic analysis of Brevibacterium aurantiacum sheds light on its evolution and its adaptation to smear-ripened cheeses.</title>
        <authorList>
            <person name="Moineau S."/>
        </authorList>
    </citation>
    <scope>NUCLEOTIDE SEQUENCE [LARGE SCALE GENOMIC DNA]</scope>
    <source>
        <strain evidence="3 24">SMQ-1417</strain>
        <strain evidence="4 23">SMQ-1420</strain>
    </source>
</reference>
<dbReference type="EMBL" id="CP025330">
    <property type="protein sequence ID" value="AZT93404.1"/>
    <property type="molecule type" value="Genomic_DNA"/>
</dbReference>
<evidence type="ECO:0000313" key="19">
    <source>
        <dbReference type="Proteomes" id="UP000234289"/>
    </source>
</evidence>
<evidence type="ECO:0000313" key="10">
    <source>
        <dbReference type="EMBL" id="SMX73363.1"/>
    </source>
</evidence>
<evidence type="ECO:0000313" key="17">
    <source>
        <dbReference type="Proteomes" id="UP000218377"/>
    </source>
</evidence>
<dbReference type="Proteomes" id="UP000234289">
    <property type="component" value="Unassembled WGS sequence"/>
</dbReference>
<evidence type="ECO:0000313" key="12">
    <source>
        <dbReference type="EMBL" id="SMX89524.1"/>
    </source>
</evidence>
<feature type="transmembrane region" description="Helical" evidence="1">
    <location>
        <begin position="7"/>
        <end position="28"/>
    </location>
</feature>
<dbReference type="EMBL" id="FXYZ01000010">
    <property type="protein sequence ID" value="SMX89524.1"/>
    <property type="molecule type" value="Genomic_DNA"/>
</dbReference>
<reference evidence="2" key="1">
    <citation type="submission" date="2016-09" db="EMBL/GenBank/DDBJ databases">
        <title>Complete Genome Sequence of Brevibacterium aurantiacum SMQ-1335.</title>
        <authorList>
            <person name="de Melo A.G."/>
            <person name="Labrie S.J."/>
            <person name="Dumaresq J."/>
            <person name="Roberts R.J."/>
            <person name="Tremblay D.M."/>
            <person name="Moineau S."/>
        </authorList>
    </citation>
    <scope>NUCLEOTIDE SEQUENCE</scope>
    <source>
        <strain evidence="2">SMQ-1335</strain>
    </source>
</reference>
<keyword evidence="1" id="KW-0472">Membrane</keyword>
<evidence type="ECO:0000313" key="11">
    <source>
        <dbReference type="EMBL" id="SMX81970.1"/>
    </source>
</evidence>
<keyword evidence="1" id="KW-1133">Transmembrane helix</keyword>
<reference evidence="15 16" key="3">
    <citation type="journal article" date="2017" name="Elife">
        <title>Extensive horizontal gene transfer in cheese-associated bacteria.</title>
        <authorList>
            <person name="Bonham K.S."/>
            <person name="Wolfe B.E."/>
            <person name="Dutton R.J."/>
        </authorList>
    </citation>
    <scope>NUCLEOTIDE SEQUENCE [LARGE SCALE GENOMIC DNA]</scope>
    <source>
        <strain evidence="8 16">738_8</strain>
        <strain evidence="7 15">900_6</strain>
        <strain evidence="6 18">962_8</strain>
        <strain evidence="5 17">JB5</strain>
    </source>
</reference>
<evidence type="ECO:0000313" key="22">
    <source>
        <dbReference type="Proteomes" id="UP000234525"/>
    </source>
</evidence>
<dbReference type="EMBL" id="NRHA01000012">
    <property type="protein sequence ID" value="PCC53673.1"/>
    <property type="molecule type" value="Genomic_DNA"/>
</dbReference>
<dbReference type="Proteomes" id="UP000234327">
    <property type="component" value="Unassembled WGS sequence"/>
</dbReference>
<organism evidence="2 14">
    <name type="scientific">Brevibacterium aurantiacum</name>
    <dbReference type="NCBI Taxonomy" id="273384"/>
    <lineage>
        <taxon>Bacteria</taxon>
        <taxon>Bacillati</taxon>
        <taxon>Actinomycetota</taxon>
        <taxon>Actinomycetes</taxon>
        <taxon>Micrococcales</taxon>
        <taxon>Brevibacteriaceae</taxon>
        <taxon>Brevibacterium</taxon>
    </lineage>
</organism>
<sequence length="121" mass="12961">MKSKFPVLCGSILICELFVVYFAVLTAYGLEVKAAGSLTLGQLLLGASVIAVLAIVSVLLLPRKIGQKRPGVALGWVVQALLVASGFLVTSMFFVAAIFIAMWAVSVYWSARIDREVAERA</sequence>
<dbReference type="Proteomes" id="UP000217720">
    <property type="component" value="Unassembled WGS sequence"/>
</dbReference>
<evidence type="ECO:0000313" key="13">
    <source>
        <dbReference type="EMBL" id="TGD39599.1"/>
    </source>
</evidence>
<dbReference type="EMBL" id="NRGX01000001">
    <property type="protein sequence ID" value="PCC19848.1"/>
    <property type="molecule type" value="Genomic_DNA"/>
</dbReference>
<evidence type="ECO:0000313" key="2">
    <source>
        <dbReference type="EMBL" id="AOP53510.1"/>
    </source>
</evidence>
<reference evidence="13 25" key="7">
    <citation type="submission" date="2018-10" db="EMBL/GenBank/DDBJ databases">
        <title>Brevibacterium genomes from Austrain hard cheese rinds.</title>
        <authorList>
            <person name="Anast J.M."/>
            <person name="Dzieciol M."/>
            <person name="Schultz D.L."/>
            <person name="Mann E."/>
            <person name="Wagner M."/>
            <person name="Schmitz-Esser S."/>
        </authorList>
    </citation>
    <scope>NUCLEOTIDE SEQUENCE [LARGE SCALE GENOMIC DNA]</scope>
    <source>
        <strain evidence="13 25">L261</strain>
    </source>
</reference>
<evidence type="ECO:0000313" key="7">
    <source>
        <dbReference type="EMBL" id="PCC50161.1"/>
    </source>
</evidence>
<dbReference type="Proteomes" id="UP000282731">
    <property type="component" value="Chromosome"/>
</dbReference>
<evidence type="ECO:0000313" key="25">
    <source>
        <dbReference type="Proteomes" id="UP000297736"/>
    </source>
</evidence>
<name>A0A1D7W3H4_BREAU</name>
<evidence type="ECO:0000313" key="24">
    <source>
        <dbReference type="Proteomes" id="UP000283000"/>
    </source>
</evidence>
<proteinExistence type="predicted"/>
<dbReference type="Pfam" id="PF14017">
    <property type="entry name" value="DUF4233"/>
    <property type="match status" value="1"/>
</dbReference>
<evidence type="ECO:0000313" key="23">
    <source>
        <dbReference type="Proteomes" id="UP000282731"/>
    </source>
</evidence>
<evidence type="ECO:0000313" key="4">
    <source>
        <dbReference type="EMBL" id="AZT97201.1"/>
    </source>
</evidence>
<dbReference type="EMBL" id="FXZI01000001">
    <property type="protein sequence ID" value="SMX73363.1"/>
    <property type="molecule type" value="Genomic_DNA"/>
</dbReference>
<dbReference type="Proteomes" id="UP000218620">
    <property type="component" value="Unassembled WGS sequence"/>
</dbReference>
<evidence type="ECO:0000256" key="1">
    <source>
        <dbReference type="SAM" id="Phobius"/>
    </source>
</evidence>
<dbReference type="Proteomes" id="UP000234300">
    <property type="component" value="Unassembled WGS sequence"/>
</dbReference>
<evidence type="ECO:0000313" key="6">
    <source>
        <dbReference type="EMBL" id="PCC42272.1"/>
    </source>
</evidence>
<evidence type="ECO:0000313" key="3">
    <source>
        <dbReference type="EMBL" id="AZT93404.1"/>
    </source>
</evidence>
<evidence type="ECO:0000313" key="15">
    <source>
        <dbReference type="Proteomes" id="UP000217720"/>
    </source>
</evidence>
<dbReference type="PATRIC" id="fig|1703.10.peg.1847"/>
<reference evidence="14" key="2">
    <citation type="submission" date="2016-09" db="EMBL/GenBank/DDBJ databases">
        <title>Complete Genome Sequence of Brevibacterium linens SMQ-1335.</title>
        <authorList>
            <person name="de Melo A.G."/>
            <person name="Labrie S.J."/>
            <person name="Dumaresq J."/>
            <person name="Roberts R.J."/>
            <person name="Tremblay D.M."/>
            <person name="Moineau S."/>
        </authorList>
    </citation>
    <scope>NUCLEOTIDE SEQUENCE [LARGE SCALE GENOMIC DNA]</scope>
    <source>
        <strain evidence="14">SMQ-1335</strain>
    </source>
</reference>
<dbReference type="EMBL" id="FXZG01000003">
    <property type="protein sequence ID" value="SMX70132.1"/>
    <property type="molecule type" value="Genomic_DNA"/>
</dbReference>
<evidence type="ECO:0000313" key="9">
    <source>
        <dbReference type="EMBL" id="SMX70132.1"/>
    </source>
</evidence>
<dbReference type="GeneID" id="60906187"/>
<dbReference type="EMBL" id="CP025334">
    <property type="protein sequence ID" value="AZT97201.1"/>
    <property type="molecule type" value="Genomic_DNA"/>
</dbReference>
<dbReference type="EMBL" id="NRGQ01000020">
    <property type="protein sequence ID" value="PCC42272.1"/>
    <property type="molecule type" value="Genomic_DNA"/>
</dbReference>
<feature type="transmembrane region" description="Helical" evidence="1">
    <location>
        <begin position="73"/>
        <end position="105"/>
    </location>
</feature>
<evidence type="ECO:0000313" key="20">
    <source>
        <dbReference type="Proteomes" id="UP000234300"/>
    </source>
</evidence>
<dbReference type="Proteomes" id="UP000234525">
    <property type="component" value="Unassembled WGS sequence"/>
</dbReference>
<dbReference type="EMBL" id="NRGO01000010">
    <property type="protein sequence ID" value="PCC50161.1"/>
    <property type="molecule type" value="Genomic_DNA"/>
</dbReference>
<dbReference type="Proteomes" id="UP000094793">
    <property type="component" value="Chromosome"/>
</dbReference>
<accession>A0A2H1I4Y6</accession>
<dbReference type="Proteomes" id="UP000218377">
    <property type="component" value="Unassembled WGS sequence"/>
</dbReference>
<evidence type="ECO:0000313" key="16">
    <source>
        <dbReference type="Proteomes" id="UP000217881"/>
    </source>
</evidence>
<dbReference type="KEGG" id="blin:BLSMQ_1800"/>
<dbReference type="Proteomes" id="UP000283000">
    <property type="component" value="Chromosome"/>
</dbReference>
<dbReference type="Proteomes" id="UP000217881">
    <property type="component" value="Unassembled WGS sequence"/>
</dbReference>
<keyword evidence="22" id="KW-1185">Reference proteome</keyword>
<evidence type="ECO:0000313" key="5">
    <source>
        <dbReference type="EMBL" id="PCC19848.1"/>
    </source>
</evidence>
<gene>
    <name evidence="11" type="ORF">BAUR9175_01982</name>
    <name evidence="9" type="ORF">BAUR920_00655</name>
    <name evidence="12" type="ORF">BAURA63_02516</name>
    <name evidence="10" type="ORF">BAURA86_00533</name>
    <name evidence="2" type="ORF">BLSMQ_1800</name>
    <name evidence="8" type="ORF">CIK59_10370</name>
    <name evidence="7" type="ORF">CIK62_09430</name>
    <name evidence="6" type="ORF">CIK65_13165</name>
    <name evidence="5" type="ORF">CIK79_17040</name>
    <name evidence="3" type="ORF">CXR23_09825</name>
    <name evidence="4" type="ORF">CXR27_09470</name>
    <name evidence="13" type="ORF">EB834_05495</name>
</gene>
<accession>A0A2A3ZQG2</accession>
<evidence type="ECO:0000313" key="21">
    <source>
        <dbReference type="Proteomes" id="UP000234327"/>
    </source>
</evidence>
<dbReference type="RefSeq" id="WP_009884160.1">
    <property type="nucleotide sequence ID" value="NZ_AAGP01000028.1"/>
</dbReference>
<feature type="transmembrane region" description="Helical" evidence="1">
    <location>
        <begin position="40"/>
        <end position="61"/>
    </location>
</feature>
<reference evidence="20 21" key="5">
    <citation type="submission" date="2017-03" db="EMBL/GenBank/DDBJ databases">
        <authorList>
            <person name="Afonso C.L."/>
            <person name="Miller P.J."/>
            <person name="Scott M.A."/>
            <person name="Spackman E."/>
            <person name="Goraichik I."/>
            <person name="Dimitrov K.M."/>
            <person name="Suarez D.L."/>
            <person name="Swayne D.E."/>
        </authorList>
    </citation>
    <scope>NUCLEOTIDE SEQUENCE [LARGE SCALE GENOMIC DNA]</scope>
    <source>
        <strain evidence="12">6</strain>
        <strain evidence="21">6(3)</strain>
        <strain evidence="10">8</strain>
        <strain evidence="20">8(6)</strain>
        <strain evidence="11">ATCC 9175</strain>
        <strain evidence="9">CNRZ 920</strain>
    </source>
</reference>
<evidence type="ECO:0000313" key="18">
    <source>
        <dbReference type="Proteomes" id="UP000218620"/>
    </source>
</evidence>
<dbReference type="EMBL" id="RHFF01000004">
    <property type="protein sequence ID" value="TGD39599.1"/>
    <property type="molecule type" value="Genomic_DNA"/>
</dbReference>
<dbReference type="AlphaFoldDB" id="A0A1D7W3H4"/>
<evidence type="ECO:0000313" key="14">
    <source>
        <dbReference type="Proteomes" id="UP000094793"/>
    </source>
</evidence>
<evidence type="ECO:0000313" key="8">
    <source>
        <dbReference type="EMBL" id="PCC53673.1"/>
    </source>
</evidence>
<dbReference type="OrthoDB" id="3267755at2"/>
<dbReference type="InterPro" id="IPR025327">
    <property type="entry name" value="DUF4233"/>
</dbReference>
<reference evidence="23 24" key="6">
    <citation type="submission" date="2017-12" db="EMBL/GenBank/DDBJ databases">
        <authorList>
            <person name="Levesque S."/>
        </authorList>
    </citation>
    <scope>NUCLEOTIDE SEQUENCE [LARGE SCALE GENOMIC DNA]</scope>
    <source>
        <strain evidence="3 24">SMQ-1417</strain>
        <strain evidence="4 23">SMQ-1420</strain>
    </source>
</reference>
<dbReference type="EMBL" id="FXZB01000012">
    <property type="protein sequence ID" value="SMX81970.1"/>
    <property type="molecule type" value="Genomic_DNA"/>
</dbReference>
<keyword evidence="1" id="KW-0812">Transmembrane</keyword>
<dbReference type="EMBL" id="CP017150">
    <property type="protein sequence ID" value="AOP53510.1"/>
    <property type="molecule type" value="Genomic_DNA"/>
</dbReference>
<dbReference type="Proteomes" id="UP000297736">
    <property type="component" value="Unassembled WGS sequence"/>
</dbReference>
<reference evidence="19 22" key="4">
    <citation type="submission" date="2017-03" db="EMBL/GenBank/DDBJ databases">
        <authorList>
            <person name="Monnet C."/>
        </authorList>
    </citation>
    <scope>NUCLEOTIDE SEQUENCE [LARGE SCALE GENOMIC DNA]</scope>
    <source>
        <strain evidence="22">ATCC 9175</strain>
        <strain evidence="19">CNRZ 920</strain>
    </source>
</reference>
<protein>
    <submittedName>
        <fullName evidence="3">DUF4233 domain-containing protein</fullName>
    </submittedName>
    <submittedName>
        <fullName evidence="2">Membrane protein, putative</fullName>
    </submittedName>
</protein>